<proteinExistence type="predicted"/>
<dbReference type="EMBL" id="JBHFFA010000002">
    <property type="protein sequence ID" value="KAL2645303.1"/>
    <property type="molecule type" value="Genomic_DNA"/>
</dbReference>
<feature type="coiled-coil region" evidence="1">
    <location>
        <begin position="403"/>
        <end position="437"/>
    </location>
</feature>
<name>A0ABD1ZD49_9MARC</name>
<evidence type="ECO:0000313" key="3">
    <source>
        <dbReference type="EMBL" id="KAL2645303.1"/>
    </source>
</evidence>
<keyword evidence="4" id="KW-1185">Reference proteome</keyword>
<comment type="caution">
    <text evidence="3">The sequence shown here is derived from an EMBL/GenBank/DDBJ whole genome shotgun (WGS) entry which is preliminary data.</text>
</comment>
<organism evidence="3 4">
    <name type="scientific">Riccia fluitans</name>
    <dbReference type="NCBI Taxonomy" id="41844"/>
    <lineage>
        <taxon>Eukaryota</taxon>
        <taxon>Viridiplantae</taxon>
        <taxon>Streptophyta</taxon>
        <taxon>Embryophyta</taxon>
        <taxon>Marchantiophyta</taxon>
        <taxon>Marchantiopsida</taxon>
        <taxon>Marchantiidae</taxon>
        <taxon>Marchantiales</taxon>
        <taxon>Ricciaceae</taxon>
        <taxon>Riccia</taxon>
    </lineage>
</organism>
<keyword evidence="1" id="KW-0175">Coiled coil</keyword>
<feature type="coiled-coil region" evidence="1">
    <location>
        <begin position="518"/>
        <end position="545"/>
    </location>
</feature>
<gene>
    <name evidence="3" type="ORF">R1flu_012890</name>
</gene>
<evidence type="ECO:0000313" key="4">
    <source>
        <dbReference type="Proteomes" id="UP001605036"/>
    </source>
</evidence>
<sequence>MTGNQGLQEKEMREKLQAAEEENGILKENLKTAMGEKDSLSIAFELLKNEAQVAEKTHSSEILEWESRANHLRDELQNMSNACETNQSIIDNYKAKNDESSRRMEMTYEARIQDQIEAHTKNVKDLEMSFLLQMEEQRKGSKIQLDSMEESLLRQKEEKARAKEAYAKYIRDLEIVNGRLDDQESKFLSNVYTYNNKIVELEEKLGKIEIKGLSLEDDLNSLLKRVKEHTDHSKQVVKNLQEARSSYSAVEIKLTALAQELELDALSARIQAQKDAEMAEQRSKHENFLRRNKMECSEEVQLMTLEHDRALQELKRTLDAAEKKEAILVRGHMNALKVQLSSIEAEWKRRQETLAEQSQRRREDEKATSRKHFQSDLDNLRDSLLTSFTEEKLNLEAERRKEAHALRARVSELEGLINEKEEKIRGLMQEITNIEESRRASLLEMKTCHKQNLSEMYTFFPGNVIQNHELCYFLLLSWKPKMKKQRAELKEIRLEGLTMVETLQTKHKSELQASQSVAEEAHLQAKEIKQQLEEKLEKLQVLSLQPTLNKHYNLPKVE</sequence>
<accession>A0ABD1ZD49</accession>
<dbReference type="Proteomes" id="UP001605036">
    <property type="component" value="Unassembled WGS sequence"/>
</dbReference>
<evidence type="ECO:0000256" key="2">
    <source>
        <dbReference type="SAM" id="MobiDB-lite"/>
    </source>
</evidence>
<reference evidence="3 4" key="1">
    <citation type="submission" date="2024-09" db="EMBL/GenBank/DDBJ databases">
        <title>Chromosome-scale assembly of Riccia fluitans.</title>
        <authorList>
            <person name="Paukszto L."/>
            <person name="Sawicki J."/>
            <person name="Karawczyk K."/>
            <person name="Piernik-Szablinska J."/>
            <person name="Szczecinska M."/>
            <person name="Mazdziarz M."/>
        </authorList>
    </citation>
    <scope>NUCLEOTIDE SEQUENCE [LARGE SCALE GENOMIC DNA]</scope>
    <source>
        <strain evidence="3">Rf_01</strain>
        <tissue evidence="3">Aerial parts of the thallus</tissue>
    </source>
</reference>
<feature type="region of interest" description="Disordered" evidence="2">
    <location>
        <begin position="354"/>
        <end position="373"/>
    </location>
</feature>
<dbReference type="AlphaFoldDB" id="A0ABD1ZD49"/>
<evidence type="ECO:0000256" key="1">
    <source>
        <dbReference type="SAM" id="Coils"/>
    </source>
</evidence>
<feature type="coiled-coil region" evidence="1">
    <location>
        <begin position="109"/>
        <end position="172"/>
    </location>
</feature>
<feature type="coiled-coil region" evidence="1">
    <location>
        <begin position="9"/>
        <end position="36"/>
    </location>
</feature>
<protein>
    <submittedName>
        <fullName evidence="3">Uncharacterized protein</fullName>
    </submittedName>
</protein>